<feature type="transmembrane region" description="Helical" evidence="1">
    <location>
        <begin position="20"/>
        <end position="44"/>
    </location>
</feature>
<protein>
    <submittedName>
        <fullName evidence="2">Uncharacterized protein</fullName>
    </submittedName>
</protein>
<evidence type="ECO:0000313" key="2">
    <source>
        <dbReference type="EMBL" id="GJT35111.1"/>
    </source>
</evidence>
<name>A0ABQ5D750_9ASTR</name>
<reference evidence="2" key="2">
    <citation type="submission" date="2022-01" db="EMBL/GenBank/DDBJ databases">
        <authorList>
            <person name="Yamashiro T."/>
            <person name="Shiraishi A."/>
            <person name="Satake H."/>
            <person name="Nakayama K."/>
        </authorList>
    </citation>
    <scope>NUCLEOTIDE SEQUENCE</scope>
</reference>
<organism evidence="2 3">
    <name type="scientific">Tanacetum coccineum</name>
    <dbReference type="NCBI Taxonomy" id="301880"/>
    <lineage>
        <taxon>Eukaryota</taxon>
        <taxon>Viridiplantae</taxon>
        <taxon>Streptophyta</taxon>
        <taxon>Embryophyta</taxon>
        <taxon>Tracheophyta</taxon>
        <taxon>Spermatophyta</taxon>
        <taxon>Magnoliopsida</taxon>
        <taxon>eudicotyledons</taxon>
        <taxon>Gunneridae</taxon>
        <taxon>Pentapetalae</taxon>
        <taxon>asterids</taxon>
        <taxon>campanulids</taxon>
        <taxon>Asterales</taxon>
        <taxon>Asteraceae</taxon>
        <taxon>Asteroideae</taxon>
        <taxon>Anthemideae</taxon>
        <taxon>Anthemidinae</taxon>
        <taxon>Tanacetum</taxon>
    </lineage>
</organism>
<evidence type="ECO:0000313" key="3">
    <source>
        <dbReference type="Proteomes" id="UP001151760"/>
    </source>
</evidence>
<keyword evidence="3" id="KW-1185">Reference proteome</keyword>
<sequence>MATAIALGIYLAYFPYEEGFQYLAMVLAVLVPVIILAIGVDLCLTGQIQMVRLNKIFCMEYVGALDSADKSREHVKVLGMVIGLRDGLLVLGMGLWSIRHGFDTSLLRKKWSSLFKQLRHWADILRSRVLTVGKTALPMKIFGTPFTVNPVKGAWLITVNFSSVEPQYPDM</sequence>
<gene>
    <name evidence="2" type="ORF">Tco_0925530</name>
</gene>
<dbReference type="Proteomes" id="UP001151760">
    <property type="component" value="Unassembled WGS sequence"/>
</dbReference>
<evidence type="ECO:0000256" key="1">
    <source>
        <dbReference type="SAM" id="Phobius"/>
    </source>
</evidence>
<dbReference type="EMBL" id="BQNB010015022">
    <property type="protein sequence ID" value="GJT35111.1"/>
    <property type="molecule type" value="Genomic_DNA"/>
</dbReference>
<keyword evidence="1" id="KW-0812">Transmembrane</keyword>
<proteinExistence type="predicted"/>
<keyword evidence="1" id="KW-0472">Membrane</keyword>
<reference evidence="2" key="1">
    <citation type="journal article" date="2022" name="Int. J. Mol. Sci.">
        <title>Draft Genome of Tanacetum Coccineum: Genomic Comparison of Closely Related Tanacetum-Family Plants.</title>
        <authorList>
            <person name="Yamashiro T."/>
            <person name="Shiraishi A."/>
            <person name="Nakayama K."/>
            <person name="Satake H."/>
        </authorList>
    </citation>
    <scope>NUCLEOTIDE SEQUENCE</scope>
</reference>
<keyword evidence="1" id="KW-1133">Transmembrane helix</keyword>
<comment type="caution">
    <text evidence="2">The sequence shown here is derived from an EMBL/GenBank/DDBJ whole genome shotgun (WGS) entry which is preliminary data.</text>
</comment>
<accession>A0ABQ5D750</accession>